<gene>
    <name evidence="2" type="ORF">Q8A67_023770</name>
</gene>
<evidence type="ECO:0008006" key="4">
    <source>
        <dbReference type="Google" id="ProtNLM"/>
    </source>
</evidence>
<sequence>MIEITNLETADTSHYVGPVSTEDRFKTPQSISLLKLRLIIFVETVIHNNSKVWGVIMSNQMVVMQPQPVMISRDSDQWGSGICDCCNDVPECCFAFWCFWCFTCTKAKKHGECLCLPLLDFCGGVIPPITMSMRVSMRQRYGIRGDMCNDCVLSTFCRACVWCQMSREMKARDLQITLVGARHL</sequence>
<dbReference type="InterPro" id="IPR006461">
    <property type="entry name" value="PLAC_motif_containing"/>
</dbReference>
<dbReference type="Pfam" id="PF04749">
    <property type="entry name" value="PLAC8"/>
    <property type="match status" value="1"/>
</dbReference>
<dbReference type="EMBL" id="JAUYZG010000023">
    <property type="protein sequence ID" value="KAK2871243.1"/>
    <property type="molecule type" value="Genomic_DNA"/>
</dbReference>
<reference evidence="2" key="1">
    <citation type="submission" date="2023-08" db="EMBL/GenBank/DDBJ databases">
        <title>Chromosome-level Genome Assembly of mud carp (Cirrhinus molitorella).</title>
        <authorList>
            <person name="Liu H."/>
        </authorList>
    </citation>
    <scope>NUCLEOTIDE SEQUENCE</scope>
    <source>
        <strain evidence="2">Prfri</strain>
        <tissue evidence="2">Muscle</tissue>
    </source>
</reference>
<evidence type="ECO:0000313" key="3">
    <source>
        <dbReference type="Proteomes" id="UP001187343"/>
    </source>
</evidence>
<dbReference type="NCBIfam" id="TIGR01571">
    <property type="entry name" value="A_thal_Cys_rich"/>
    <property type="match status" value="1"/>
</dbReference>
<keyword evidence="3" id="KW-1185">Reference proteome</keyword>
<name>A0AA88P6N9_9TELE</name>
<comment type="caution">
    <text evidence="2">The sequence shown here is derived from an EMBL/GenBank/DDBJ whole genome shotgun (WGS) entry which is preliminary data.</text>
</comment>
<proteinExistence type="inferred from homology"/>
<organism evidence="2 3">
    <name type="scientific">Cirrhinus molitorella</name>
    <name type="common">mud carp</name>
    <dbReference type="NCBI Taxonomy" id="172907"/>
    <lineage>
        <taxon>Eukaryota</taxon>
        <taxon>Metazoa</taxon>
        <taxon>Chordata</taxon>
        <taxon>Craniata</taxon>
        <taxon>Vertebrata</taxon>
        <taxon>Euteleostomi</taxon>
        <taxon>Actinopterygii</taxon>
        <taxon>Neopterygii</taxon>
        <taxon>Teleostei</taxon>
        <taxon>Ostariophysi</taxon>
        <taxon>Cypriniformes</taxon>
        <taxon>Cyprinidae</taxon>
        <taxon>Labeoninae</taxon>
        <taxon>Labeonini</taxon>
        <taxon>Cirrhinus</taxon>
    </lineage>
</organism>
<dbReference type="Proteomes" id="UP001187343">
    <property type="component" value="Unassembled WGS sequence"/>
</dbReference>
<evidence type="ECO:0000256" key="1">
    <source>
        <dbReference type="ARBA" id="ARBA00009024"/>
    </source>
</evidence>
<accession>A0AA88P6N9</accession>
<dbReference type="PANTHER" id="PTHR15907">
    <property type="entry name" value="DUF614 FAMILY PROTEIN-RELATED"/>
    <property type="match status" value="1"/>
</dbReference>
<protein>
    <recommendedName>
        <fullName evidence="4">Plac8 onzin related protein 2</fullName>
    </recommendedName>
</protein>
<evidence type="ECO:0000313" key="2">
    <source>
        <dbReference type="EMBL" id="KAK2871243.1"/>
    </source>
</evidence>
<dbReference type="AlphaFoldDB" id="A0AA88P6N9"/>
<comment type="similarity">
    <text evidence="1">Belongs to the cornifelin family.</text>
</comment>